<keyword evidence="2" id="KW-1185">Reference proteome</keyword>
<comment type="caution">
    <text evidence="1">The sequence shown here is derived from an EMBL/GenBank/DDBJ whole genome shotgun (WGS) entry which is preliminary data.</text>
</comment>
<protein>
    <submittedName>
        <fullName evidence="1">4503_t:CDS:1</fullName>
    </submittedName>
</protein>
<gene>
    <name evidence="1" type="ORF">RPERSI_LOCUS29382</name>
</gene>
<evidence type="ECO:0000313" key="1">
    <source>
        <dbReference type="EMBL" id="CAG8834985.1"/>
    </source>
</evidence>
<feature type="non-terminal residue" evidence="1">
    <location>
        <position position="1"/>
    </location>
</feature>
<accession>A0ACA9SDC4</accession>
<organism evidence="1 2">
    <name type="scientific">Racocetra persica</name>
    <dbReference type="NCBI Taxonomy" id="160502"/>
    <lineage>
        <taxon>Eukaryota</taxon>
        <taxon>Fungi</taxon>
        <taxon>Fungi incertae sedis</taxon>
        <taxon>Mucoromycota</taxon>
        <taxon>Glomeromycotina</taxon>
        <taxon>Glomeromycetes</taxon>
        <taxon>Diversisporales</taxon>
        <taxon>Gigasporaceae</taxon>
        <taxon>Racocetra</taxon>
    </lineage>
</organism>
<reference evidence="1" key="1">
    <citation type="submission" date="2021-06" db="EMBL/GenBank/DDBJ databases">
        <authorList>
            <person name="Kallberg Y."/>
            <person name="Tangrot J."/>
            <person name="Rosling A."/>
        </authorList>
    </citation>
    <scope>NUCLEOTIDE SEQUENCE</scope>
    <source>
        <strain evidence="1">MA461A</strain>
    </source>
</reference>
<evidence type="ECO:0000313" key="2">
    <source>
        <dbReference type="Proteomes" id="UP000789920"/>
    </source>
</evidence>
<dbReference type="EMBL" id="CAJVQC010110713">
    <property type="protein sequence ID" value="CAG8834985.1"/>
    <property type="molecule type" value="Genomic_DNA"/>
</dbReference>
<sequence length="92" mass="10741">EYRNITRVSQFDDEKLLLSTKTTNDVNLLHLVYPNGSIAPINYQNNINFNNNSEWRLEFCFPLATDYIILLYYDRKESLTGLSVHGTIINLQ</sequence>
<feature type="non-terminal residue" evidence="1">
    <location>
        <position position="92"/>
    </location>
</feature>
<proteinExistence type="predicted"/>
<dbReference type="Proteomes" id="UP000789920">
    <property type="component" value="Unassembled WGS sequence"/>
</dbReference>
<name>A0ACA9SDC4_9GLOM</name>